<dbReference type="EMBL" id="MN739089">
    <property type="protein sequence ID" value="QHS87930.1"/>
    <property type="molecule type" value="Genomic_DNA"/>
</dbReference>
<protein>
    <submittedName>
        <fullName evidence="1">Uncharacterized protein</fullName>
    </submittedName>
</protein>
<sequence length="176" mass="20861">MSTIKKVVVMNRLKLPYEVIDVIREYIFVHIALKKSEQKEKMDKVLSKISGDYFMSHLVNPKYTRGNDFGDFHLKHELRGNSFIGALSIQYPDENWRKRIATCLICGEFNKCNIMLTDTVIIDRIKCKCSAGYSETTEKNDDCFYYDYKLYKRHKYDSGYNYHKRAWYTPMSLSQD</sequence>
<dbReference type="AlphaFoldDB" id="A0A6C0B7A5"/>
<organism evidence="1">
    <name type="scientific">viral metagenome</name>
    <dbReference type="NCBI Taxonomy" id="1070528"/>
    <lineage>
        <taxon>unclassified sequences</taxon>
        <taxon>metagenomes</taxon>
        <taxon>organismal metagenomes</taxon>
    </lineage>
</organism>
<evidence type="ECO:0000313" key="1">
    <source>
        <dbReference type="EMBL" id="QHS87930.1"/>
    </source>
</evidence>
<accession>A0A6C0B7A5</accession>
<reference evidence="1" key="1">
    <citation type="journal article" date="2020" name="Nature">
        <title>Giant virus diversity and host interactions through global metagenomics.</title>
        <authorList>
            <person name="Schulz F."/>
            <person name="Roux S."/>
            <person name="Paez-Espino D."/>
            <person name="Jungbluth S."/>
            <person name="Walsh D.A."/>
            <person name="Denef V.J."/>
            <person name="McMahon K.D."/>
            <person name="Konstantinidis K.T."/>
            <person name="Eloe-Fadrosh E.A."/>
            <person name="Kyrpides N.C."/>
            <person name="Woyke T."/>
        </authorList>
    </citation>
    <scope>NUCLEOTIDE SEQUENCE</scope>
    <source>
        <strain evidence="1">GVMAG-M-3300010158-13</strain>
    </source>
</reference>
<proteinExistence type="predicted"/>
<name>A0A6C0B7A5_9ZZZZ</name>